<keyword evidence="4" id="KW-0472">Membrane</keyword>
<accession>A0A9D1EAN0</accession>
<dbReference type="EMBL" id="DVHM01000141">
    <property type="protein sequence ID" value="HIR71337.1"/>
    <property type="molecule type" value="Genomic_DNA"/>
</dbReference>
<feature type="transmembrane region" description="Helical" evidence="4">
    <location>
        <begin position="7"/>
        <end position="27"/>
    </location>
</feature>
<dbReference type="InterPro" id="IPR029058">
    <property type="entry name" value="AB_hydrolase_fold"/>
</dbReference>
<reference evidence="6" key="1">
    <citation type="submission" date="2020-10" db="EMBL/GenBank/DDBJ databases">
        <authorList>
            <person name="Gilroy R."/>
        </authorList>
    </citation>
    <scope>NUCLEOTIDE SEQUENCE</scope>
    <source>
        <strain evidence="6">ChiSjej5B23-6657</strain>
    </source>
</reference>
<gene>
    <name evidence="6" type="ORF">IAA55_08655</name>
</gene>
<feature type="active site" evidence="3">
    <location>
        <position position="194"/>
    </location>
</feature>
<dbReference type="InterPro" id="IPR050300">
    <property type="entry name" value="GDXG_lipolytic_enzyme"/>
</dbReference>
<feature type="domain" description="Alpha/beta hydrolase fold-3" evidence="5">
    <location>
        <begin position="99"/>
        <end position="322"/>
    </location>
</feature>
<evidence type="ECO:0000256" key="1">
    <source>
        <dbReference type="ARBA" id="ARBA00010515"/>
    </source>
</evidence>
<evidence type="ECO:0000256" key="2">
    <source>
        <dbReference type="ARBA" id="ARBA00022801"/>
    </source>
</evidence>
<keyword evidence="4" id="KW-1133">Transmembrane helix</keyword>
<dbReference type="SUPFAM" id="SSF53474">
    <property type="entry name" value="alpha/beta-Hydrolases"/>
    <property type="match status" value="1"/>
</dbReference>
<keyword evidence="4" id="KW-0812">Transmembrane</keyword>
<evidence type="ECO:0000256" key="4">
    <source>
        <dbReference type="SAM" id="Phobius"/>
    </source>
</evidence>
<organism evidence="6 7">
    <name type="scientific">Candidatus Pullilachnospira gallistercoris</name>
    <dbReference type="NCBI Taxonomy" id="2840911"/>
    <lineage>
        <taxon>Bacteria</taxon>
        <taxon>Bacillati</taxon>
        <taxon>Bacillota</taxon>
        <taxon>Clostridia</taxon>
        <taxon>Lachnospirales</taxon>
        <taxon>Lachnospiraceae</taxon>
        <taxon>Lachnospiraceae incertae sedis</taxon>
        <taxon>Candidatus Pullilachnospira</taxon>
    </lineage>
</organism>
<evidence type="ECO:0000259" key="5">
    <source>
        <dbReference type="Pfam" id="PF07859"/>
    </source>
</evidence>
<evidence type="ECO:0000313" key="6">
    <source>
        <dbReference type="EMBL" id="HIR71337.1"/>
    </source>
</evidence>
<comment type="similarity">
    <text evidence="1">Belongs to the 'GDXG' lipolytic enzyme family.</text>
</comment>
<sequence>MSVGMTVLCIILAVVVAAALGILLYLICSPMPVVKLLRRQEDGEIKRAPEYEKARGKVRIRKDLTYPSRYGQNTYDLYLPKETPERRDTSGKAAGVPLILWVHGGAFVAGDKSGIETWGVMLASEGYAVASINYGWAPEYTYPAQVRQVGEALAAAGALCGETDVSDDGAMTGNAVLPAGISIDRKRVILAGDSAGAYLAVQYAMAQTNPTLAERLGITPLPEEEKPKGALLYCGPYDIRQALEIENKMLRFLILRIGWSFLGKKNWRKSPLIDTVTPMAYVTKESVPCYITDGNSFSFEGHGRALGEALRAKGVPVKERYFDRDAGEVSHEYQVDLTTENGQLCFGDTLEFLEQVL</sequence>
<proteinExistence type="inferred from homology"/>
<dbReference type="InterPro" id="IPR013094">
    <property type="entry name" value="AB_hydrolase_3"/>
</dbReference>
<dbReference type="Pfam" id="PF07859">
    <property type="entry name" value="Abhydrolase_3"/>
    <property type="match status" value="1"/>
</dbReference>
<dbReference type="PROSITE" id="PS01174">
    <property type="entry name" value="LIPASE_GDXG_SER"/>
    <property type="match status" value="1"/>
</dbReference>
<dbReference type="PANTHER" id="PTHR48081">
    <property type="entry name" value="AB HYDROLASE SUPERFAMILY PROTEIN C4A8.06C"/>
    <property type="match status" value="1"/>
</dbReference>
<evidence type="ECO:0000256" key="3">
    <source>
        <dbReference type="PROSITE-ProRule" id="PRU10038"/>
    </source>
</evidence>
<evidence type="ECO:0000313" key="7">
    <source>
        <dbReference type="Proteomes" id="UP000823912"/>
    </source>
</evidence>
<comment type="caution">
    <text evidence="6">The sequence shown here is derived from an EMBL/GenBank/DDBJ whole genome shotgun (WGS) entry which is preliminary data.</text>
</comment>
<dbReference type="AlphaFoldDB" id="A0A9D1EAN0"/>
<dbReference type="GO" id="GO:0016787">
    <property type="term" value="F:hydrolase activity"/>
    <property type="evidence" value="ECO:0007669"/>
    <property type="project" value="UniProtKB-KW"/>
</dbReference>
<protein>
    <submittedName>
        <fullName evidence="6">Alpha/beta hydrolase</fullName>
    </submittedName>
</protein>
<keyword evidence="2 6" id="KW-0378">Hydrolase</keyword>
<reference evidence="6" key="2">
    <citation type="journal article" date="2021" name="PeerJ">
        <title>Extensive microbial diversity within the chicken gut microbiome revealed by metagenomics and culture.</title>
        <authorList>
            <person name="Gilroy R."/>
            <person name="Ravi A."/>
            <person name="Getino M."/>
            <person name="Pursley I."/>
            <person name="Horton D.L."/>
            <person name="Alikhan N.F."/>
            <person name="Baker D."/>
            <person name="Gharbi K."/>
            <person name="Hall N."/>
            <person name="Watson M."/>
            <person name="Adriaenssens E.M."/>
            <person name="Foster-Nyarko E."/>
            <person name="Jarju S."/>
            <person name="Secka A."/>
            <person name="Antonio M."/>
            <person name="Oren A."/>
            <person name="Chaudhuri R.R."/>
            <person name="La Ragione R."/>
            <person name="Hildebrand F."/>
            <person name="Pallen M.J."/>
        </authorList>
    </citation>
    <scope>NUCLEOTIDE SEQUENCE</scope>
    <source>
        <strain evidence="6">ChiSjej5B23-6657</strain>
    </source>
</reference>
<dbReference type="Gene3D" id="3.40.50.1820">
    <property type="entry name" value="alpha/beta hydrolase"/>
    <property type="match status" value="1"/>
</dbReference>
<dbReference type="InterPro" id="IPR033140">
    <property type="entry name" value="Lipase_GDXG_put_SER_AS"/>
</dbReference>
<dbReference type="Proteomes" id="UP000823912">
    <property type="component" value="Unassembled WGS sequence"/>
</dbReference>
<name>A0A9D1EAN0_9FIRM</name>